<dbReference type="InterPro" id="IPR052929">
    <property type="entry name" value="RNase_H-like_EbsB-rel"/>
</dbReference>
<evidence type="ECO:0000259" key="2">
    <source>
        <dbReference type="Pfam" id="PF13456"/>
    </source>
</evidence>
<dbReference type="PANTHER" id="PTHR47074:SF49">
    <property type="entry name" value="POLYNUCLEOTIDYL TRANSFERASE, RIBONUCLEASE H-LIKE SUPERFAMILY PROTEIN"/>
    <property type="match status" value="1"/>
</dbReference>
<reference evidence="3" key="1">
    <citation type="submission" date="2019-12" db="EMBL/GenBank/DDBJ databases">
        <title>Genome sequencing and annotation of Brassica cretica.</title>
        <authorList>
            <person name="Studholme D.J."/>
            <person name="Sarris P."/>
        </authorList>
    </citation>
    <scope>NUCLEOTIDE SEQUENCE</scope>
    <source>
        <strain evidence="3">PFS-109/04</strain>
        <tissue evidence="3">Leaf</tissue>
    </source>
</reference>
<name>A0A8S9QH64_BRACR</name>
<evidence type="ECO:0000313" key="3">
    <source>
        <dbReference type="EMBL" id="KAF3539303.1"/>
    </source>
</evidence>
<feature type="domain" description="RNase H type-1" evidence="2">
    <location>
        <begin position="203"/>
        <end position="319"/>
    </location>
</feature>
<dbReference type="Pfam" id="PF13456">
    <property type="entry name" value="RVT_3"/>
    <property type="match status" value="1"/>
</dbReference>
<dbReference type="PANTHER" id="PTHR47074">
    <property type="entry name" value="BNAC02G40300D PROTEIN"/>
    <property type="match status" value="1"/>
</dbReference>
<feature type="compositionally biased region" description="Basic residues" evidence="1">
    <location>
        <begin position="1"/>
        <end position="17"/>
    </location>
</feature>
<sequence length="352" mass="41032">MRKSNQRRRPYIKKRKEQKSGSTGILHEFNGEKEGDKRAGSKRLKACRRSLSGLKKQVNINSRDRISQTQIALEREQSAIVQPTDRIRFFKQELVKAQRDGELYWWQKSKDKWLARGDKNSRFFHNSVRASRARNTIDNLVNPQGVEVYSEADKGKVDVDFYVNLFRSSNPAPFTDWDLSIQASGAWEPPPENFVKCNIGFKWEQKKKIAGAAWVVRDSRGTVLLHSRRFFGNVESKDDAQFLSVAWAIESMKSHRFRMVYFAAEGRMLVEAINKPSHWPSFKFKLLELRRILRGFLEWKMIAESYEANRGAHLIATSAVMDLRFQSYVARGQPFWCSDVFHNDDRNRFDVA</sequence>
<dbReference type="EMBL" id="QGKX02001290">
    <property type="protein sequence ID" value="KAF3539303.1"/>
    <property type="molecule type" value="Genomic_DNA"/>
</dbReference>
<proteinExistence type="predicted"/>
<dbReference type="AlphaFoldDB" id="A0A8S9QH64"/>
<comment type="caution">
    <text evidence="3">The sequence shown here is derived from an EMBL/GenBank/DDBJ whole genome shotgun (WGS) entry which is preliminary data.</text>
</comment>
<gene>
    <name evidence="3" type="ORF">F2Q69_00023451</name>
</gene>
<dbReference type="GO" id="GO:0003676">
    <property type="term" value="F:nucleic acid binding"/>
    <property type="evidence" value="ECO:0007669"/>
    <property type="project" value="InterPro"/>
</dbReference>
<feature type="region of interest" description="Disordered" evidence="1">
    <location>
        <begin position="1"/>
        <end position="44"/>
    </location>
</feature>
<dbReference type="InterPro" id="IPR002156">
    <property type="entry name" value="RNaseH_domain"/>
</dbReference>
<dbReference type="Proteomes" id="UP000712600">
    <property type="component" value="Unassembled WGS sequence"/>
</dbReference>
<evidence type="ECO:0000313" key="4">
    <source>
        <dbReference type="Proteomes" id="UP000712600"/>
    </source>
</evidence>
<evidence type="ECO:0000256" key="1">
    <source>
        <dbReference type="SAM" id="MobiDB-lite"/>
    </source>
</evidence>
<dbReference type="GO" id="GO:0004523">
    <property type="term" value="F:RNA-DNA hybrid ribonuclease activity"/>
    <property type="evidence" value="ECO:0007669"/>
    <property type="project" value="InterPro"/>
</dbReference>
<feature type="compositionally biased region" description="Basic and acidic residues" evidence="1">
    <location>
        <begin position="29"/>
        <end position="39"/>
    </location>
</feature>
<accession>A0A8S9QH64</accession>
<organism evidence="3 4">
    <name type="scientific">Brassica cretica</name>
    <name type="common">Mustard</name>
    <dbReference type="NCBI Taxonomy" id="69181"/>
    <lineage>
        <taxon>Eukaryota</taxon>
        <taxon>Viridiplantae</taxon>
        <taxon>Streptophyta</taxon>
        <taxon>Embryophyta</taxon>
        <taxon>Tracheophyta</taxon>
        <taxon>Spermatophyta</taxon>
        <taxon>Magnoliopsida</taxon>
        <taxon>eudicotyledons</taxon>
        <taxon>Gunneridae</taxon>
        <taxon>Pentapetalae</taxon>
        <taxon>rosids</taxon>
        <taxon>malvids</taxon>
        <taxon>Brassicales</taxon>
        <taxon>Brassicaceae</taxon>
        <taxon>Brassiceae</taxon>
        <taxon>Brassica</taxon>
    </lineage>
</organism>
<protein>
    <recommendedName>
        <fullName evidence="2">RNase H type-1 domain-containing protein</fullName>
    </recommendedName>
</protein>